<evidence type="ECO:0000313" key="2">
    <source>
        <dbReference type="EMBL" id="NHQ73710.1"/>
    </source>
</evidence>
<feature type="transmembrane region" description="Helical" evidence="1">
    <location>
        <begin position="6"/>
        <end position="24"/>
    </location>
</feature>
<dbReference type="Pfam" id="PF07509">
    <property type="entry name" value="DUF1523"/>
    <property type="match status" value="1"/>
</dbReference>
<comment type="caution">
    <text evidence="2">The sequence shown here is derived from an EMBL/GenBank/DDBJ whole genome shotgun (WGS) entry which is preliminary data.</text>
</comment>
<accession>A0A967B9B1</accession>
<keyword evidence="1" id="KW-1133">Transmembrane helix</keyword>
<feature type="transmembrane region" description="Helical" evidence="1">
    <location>
        <begin position="148"/>
        <end position="168"/>
    </location>
</feature>
<dbReference type="Proteomes" id="UP000639775">
    <property type="component" value="Unassembled WGS sequence"/>
</dbReference>
<dbReference type="RefSeq" id="WP_167193790.1">
    <property type="nucleotide sequence ID" value="NZ_JAAORB010000004.1"/>
</dbReference>
<keyword evidence="3" id="KW-1185">Reference proteome</keyword>
<organism evidence="2 3">
    <name type="scientific">Roseovarius gahaiensis</name>
    <dbReference type="NCBI Taxonomy" id="2716691"/>
    <lineage>
        <taxon>Bacteria</taxon>
        <taxon>Pseudomonadati</taxon>
        <taxon>Pseudomonadota</taxon>
        <taxon>Alphaproteobacteria</taxon>
        <taxon>Rhodobacterales</taxon>
        <taxon>Roseobacteraceae</taxon>
        <taxon>Roseovarius</taxon>
    </lineage>
</organism>
<sequence>MGYVKWVFWALFWLIVAGFLHYTLPQRDIVRIVNTYEERQDVTGWTRMFWAASDETQARLESWDVQFIQAVQPDGDPMVYRNEDTVWGWPPYFKFDTANLYTDANDGVSRKDAPEWYAVTHYGWRNEFLSIFPNAVSIHRVDGPDVRLIPWFNIIVLTVLAAFAWGIWVRWKRFRKNRIEPTIDDWTDGWG</sequence>
<dbReference type="InterPro" id="IPR011088">
    <property type="entry name" value="Phage_phiNM3_A0EWY4"/>
</dbReference>
<protein>
    <submittedName>
        <fullName evidence="2">DUF1523 family protein</fullName>
    </submittedName>
</protein>
<dbReference type="AlphaFoldDB" id="A0A967B9B1"/>
<keyword evidence="1" id="KW-0472">Membrane</keyword>
<dbReference type="EMBL" id="JAAORB010000004">
    <property type="protein sequence ID" value="NHQ73710.1"/>
    <property type="molecule type" value="Genomic_DNA"/>
</dbReference>
<keyword evidence="1" id="KW-0812">Transmembrane</keyword>
<name>A0A967B9B1_9RHOB</name>
<evidence type="ECO:0000256" key="1">
    <source>
        <dbReference type="SAM" id="Phobius"/>
    </source>
</evidence>
<gene>
    <name evidence="2" type="ORF">HAT86_04415</name>
</gene>
<evidence type="ECO:0000313" key="3">
    <source>
        <dbReference type="Proteomes" id="UP000639775"/>
    </source>
</evidence>
<reference evidence="2" key="1">
    <citation type="submission" date="2020-03" db="EMBL/GenBank/DDBJ databases">
        <title>Roseovarius gahaiensis sp. nov., isolated from Gahai Saline Lake, China.</title>
        <authorList>
            <person name="Sun X."/>
        </authorList>
    </citation>
    <scope>NUCLEOTIDE SEQUENCE</scope>
    <source>
        <strain evidence="2">GH877</strain>
    </source>
</reference>
<proteinExistence type="predicted"/>